<name>A0A6P1UVT8_9ENTR</name>
<dbReference type="EMBL" id="CP048108">
    <property type="protein sequence ID" value="QHS46235.1"/>
    <property type="molecule type" value="Genomic_DNA"/>
</dbReference>
<reference evidence="1 2" key="1">
    <citation type="submission" date="2020-01" db="EMBL/GenBank/DDBJ databases">
        <title>Bactrocera dorsalis gut bacteria genome.</title>
        <authorList>
            <person name="Zhang H."/>
            <person name="Cai Z."/>
        </authorList>
    </citation>
    <scope>NUCLEOTIDE SEQUENCE [LARGE SCALE GENOMIC DNA]</scope>
    <source>
        <strain evidence="1 2">BD177</strain>
    </source>
</reference>
<dbReference type="Proteomes" id="UP000464389">
    <property type="component" value="Chromosome"/>
</dbReference>
<evidence type="ECO:0000313" key="1">
    <source>
        <dbReference type="EMBL" id="QHS46235.1"/>
    </source>
</evidence>
<evidence type="ECO:0000313" key="2">
    <source>
        <dbReference type="Proteomes" id="UP000464389"/>
    </source>
</evidence>
<organism evidence="1 2">
    <name type="scientific">Klebsiella michiganensis</name>
    <dbReference type="NCBI Taxonomy" id="1134687"/>
    <lineage>
        <taxon>Bacteria</taxon>
        <taxon>Pseudomonadati</taxon>
        <taxon>Pseudomonadota</taxon>
        <taxon>Gammaproteobacteria</taxon>
        <taxon>Enterobacterales</taxon>
        <taxon>Enterobacteriaceae</taxon>
        <taxon>Klebsiella/Raoultella group</taxon>
        <taxon>Klebsiella</taxon>
    </lineage>
</organism>
<dbReference type="AlphaFoldDB" id="A0A6P1UVT8"/>
<gene>
    <name evidence="1" type="ORF">GW952_11825</name>
</gene>
<dbReference type="Pfam" id="PF16462">
    <property type="entry name" value="Phage_TAC_14"/>
    <property type="match status" value="1"/>
</dbReference>
<dbReference type="RefSeq" id="WP_162121748.1">
    <property type="nucleotide sequence ID" value="NZ_CP048108.1"/>
</dbReference>
<accession>A0A6P1UVT8</accession>
<protein>
    <submittedName>
        <fullName evidence="1">Phage tail protein</fullName>
    </submittedName>
</protein>
<proteinExistence type="predicted"/>
<sequence length="114" mass="12606">MKDDVKSRLLAPDSDAVPVQLFGSEFHVRRLTAFEMSEFEEKASQLTGPDNTRGLMLEAAGLVLSALVDENGLPQQNLPSPLELMKSRSYASITEAMSKVQRFSYGTLEEAQKN</sequence>
<dbReference type="InterPro" id="IPR024410">
    <property type="entry name" value="Phage_TAC_12"/>
</dbReference>